<feature type="compositionally biased region" description="Basic and acidic residues" evidence="1">
    <location>
        <begin position="197"/>
        <end position="211"/>
    </location>
</feature>
<dbReference type="STRING" id="33097.A0A150GTC9"/>
<feature type="region of interest" description="Disordered" evidence="1">
    <location>
        <begin position="146"/>
        <end position="169"/>
    </location>
</feature>
<feature type="compositionally biased region" description="Low complexity" evidence="1">
    <location>
        <begin position="157"/>
        <end position="166"/>
    </location>
</feature>
<evidence type="ECO:0008006" key="4">
    <source>
        <dbReference type="Google" id="ProtNLM"/>
    </source>
</evidence>
<organism evidence="2 3">
    <name type="scientific">Gonium pectorale</name>
    <name type="common">Green alga</name>
    <dbReference type="NCBI Taxonomy" id="33097"/>
    <lineage>
        <taxon>Eukaryota</taxon>
        <taxon>Viridiplantae</taxon>
        <taxon>Chlorophyta</taxon>
        <taxon>core chlorophytes</taxon>
        <taxon>Chlorophyceae</taxon>
        <taxon>CS clade</taxon>
        <taxon>Chlamydomonadales</taxon>
        <taxon>Volvocaceae</taxon>
        <taxon>Gonium</taxon>
    </lineage>
</organism>
<accession>A0A150GTC9</accession>
<dbReference type="AlphaFoldDB" id="A0A150GTC9"/>
<feature type="compositionally biased region" description="Gly residues" evidence="1">
    <location>
        <begin position="146"/>
        <end position="156"/>
    </location>
</feature>
<protein>
    <recommendedName>
        <fullName evidence="4">RAP domain-containing protein</fullName>
    </recommendedName>
</protein>
<gene>
    <name evidence="2" type="ORF">GPECTOR_9g645</name>
</gene>
<name>A0A150GTC9_GONPE</name>
<dbReference type="OrthoDB" id="549713at2759"/>
<keyword evidence="3" id="KW-1185">Reference proteome</keyword>
<feature type="region of interest" description="Disordered" evidence="1">
    <location>
        <begin position="182"/>
        <end position="216"/>
    </location>
</feature>
<evidence type="ECO:0000313" key="3">
    <source>
        <dbReference type="Proteomes" id="UP000075714"/>
    </source>
</evidence>
<dbReference type="EMBL" id="LSYV01000010">
    <property type="protein sequence ID" value="KXZ52600.1"/>
    <property type="molecule type" value="Genomic_DNA"/>
</dbReference>
<proteinExistence type="predicted"/>
<sequence length="1181" mass="119291">MNTWGGGRSLLRSDKRIVGRANVDAAAAATAAAATAGGEAAPAAGASPGSGAAAAGLGAAQRLTKAVGRARDWRQLRAWLVAADAGLHSALRVSEGGAGAGASVGTELALDAIHVSAALVRLAKLHRTDPSSLLLLQEGGAVGSSGSAGIGAGGAGPAAEAEAQAGDPGLQHATAADCLAHGAGGEAQQWQRRRRREGTAEGRTADRHALDADSPAGLHPEVAELVEALLCRLPVLMPRAGPRTVSNLLWALGVLQPLLAPPLSQPAPPSSPMRRRFVPAGGGGAGPLATTVAATAAAAGKLLAAKLRHYWHDLEPQSLALTLWGLARLGLRPGPVWVAGFEAASAPLLPRLSAVELSYSLWALAALRLRPDAHWLAMACRAMATAVTRGSARAAAAAAVEAPAGTEDQGEEAATVQTLATMLWACAVLSVRLELRVQTVLLEGLTVALRREGPTAGPQALAMVLWGCARLGLRPSAATLAAWRGAAAGPALTRAPARALSVMLWSLARLRAAPPGAWLDQVAAALLMRAREGRLGHQALCNALSAMVQLDSRLSEQWLLDFTAATAPLLGGLGSRELGVVLHSLARLTGGGGGGGARARVAASFMAAAEAAAAAALPAASPDDLAGIGGGLTGLRQSDATAADGNAELRAAFVRQTALLVHHGALRTNHAAACLSALAALTRPPHSASDSASGGGKPCMRPALTRRERRLAVVLLRRLLTSRLDEYDVYDVGTALTAAAALGYVPVSVAARAAIGAAVAAVTRRKPGARPVLTLLRGLYALRVRPPEGWLLDVAAEVGGRLRGLEGEELESLLRLFGALHQAELRPAAAAASAEAAAEAEAELAYSVAERGHRGQGGPHACPLAALMAASQPALAAAPVQHLLDLAGALVAATTGSASGDAGASVLGAPPPAPPPLAAMPLPASWLAAFEAASAPKLSQRCVSAAALVELLACLTCLGHRPGRAWAAAWHAATGPRLATLRPQHLLMALHLQRRSGLAPPPLVWLRSHAAALAAAAAATPERPMAPVEVLAAVAELQRLGLHDGAMRAADAAAAAAPPPAPVLSAIAAAAAAALQQELEAAAPQRQLATLAALQAVVGDPIDPRVGSAAETEGWAVGVMAMAHSVITQRPLRELLLALHLPPPPPPPPEAAAEADALRPLAEVAGAVAIRGRTPPVPRVG</sequence>
<dbReference type="Proteomes" id="UP000075714">
    <property type="component" value="Unassembled WGS sequence"/>
</dbReference>
<evidence type="ECO:0000256" key="1">
    <source>
        <dbReference type="SAM" id="MobiDB-lite"/>
    </source>
</evidence>
<evidence type="ECO:0000313" key="2">
    <source>
        <dbReference type="EMBL" id="KXZ52600.1"/>
    </source>
</evidence>
<comment type="caution">
    <text evidence="2">The sequence shown here is derived from an EMBL/GenBank/DDBJ whole genome shotgun (WGS) entry which is preliminary data.</text>
</comment>
<reference evidence="3" key="1">
    <citation type="journal article" date="2016" name="Nat. Commun.">
        <title>The Gonium pectorale genome demonstrates co-option of cell cycle regulation during the evolution of multicellularity.</title>
        <authorList>
            <person name="Hanschen E.R."/>
            <person name="Marriage T.N."/>
            <person name="Ferris P.J."/>
            <person name="Hamaji T."/>
            <person name="Toyoda A."/>
            <person name="Fujiyama A."/>
            <person name="Neme R."/>
            <person name="Noguchi H."/>
            <person name="Minakuchi Y."/>
            <person name="Suzuki M."/>
            <person name="Kawai-Toyooka H."/>
            <person name="Smith D.R."/>
            <person name="Sparks H."/>
            <person name="Anderson J."/>
            <person name="Bakaric R."/>
            <person name="Luria V."/>
            <person name="Karger A."/>
            <person name="Kirschner M.W."/>
            <person name="Durand P.M."/>
            <person name="Michod R.E."/>
            <person name="Nozaki H."/>
            <person name="Olson B.J."/>
        </authorList>
    </citation>
    <scope>NUCLEOTIDE SEQUENCE [LARGE SCALE GENOMIC DNA]</scope>
    <source>
        <strain evidence="3">NIES-2863</strain>
    </source>
</reference>